<dbReference type="KEGG" id="bayd:BSPP4475_01905"/>
<gene>
    <name evidence="2" type="ORF">BSPP4475_01905</name>
</gene>
<evidence type="ECO:0000313" key="3">
    <source>
        <dbReference type="Proteomes" id="UP001189619"/>
    </source>
</evidence>
<dbReference type="Proteomes" id="UP001189619">
    <property type="component" value="Chromosome"/>
</dbReference>
<keyword evidence="3" id="KW-1185">Reference proteome</keyword>
<dbReference type="Gene3D" id="2.180.10.10">
    <property type="entry name" value="RHS repeat-associated core"/>
    <property type="match status" value="1"/>
</dbReference>
<sequence length="119" mass="13079">MGRQVMNLVLLFVLGLTVLISPGATMANSPPATAREKPPGMGDEQRDIVRAATDTPSGNKTSEPFTSDGIVSSSGASRNFTYTYNARNQLQYLYENGVLKIEFIYDNNGNLIRKKVYEN</sequence>
<reference evidence="2" key="1">
    <citation type="submission" date="2023-07" db="EMBL/GenBank/DDBJ databases">
        <authorList>
            <person name="Ivanov I."/>
            <person name="Teneva D."/>
            <person name="Stoikov I."/>
        </authorList>
    </citation>
    <scope>NUCLEOTIDE SEQUENCE</scope>
    <source>
        <strain evidence="2">4475</strain>
    </source>
</reference>
<accession>A0AA48M4C9</accession>
<evidence type="ECO:0000313" key="2">
    <source>
        <dbReference type="EMBL" id="CAJ1001079.1"/>
    </source>
</evidence>
<name>A0AA48M4C9_9BACL</name>
<feature type="compositionally biased region" description="Basic and acidic residues" evidence="1">
    <location>
        <begin position="34"/>
        <end position="45"/>
    </location>
</feature>
<organism evidence="2 3">
    <name type="scientific">Brevibacillus aydinogluensis</name>
    <dbReference type="NCBI Taxonomy" id="927786"/>
    <lineage>
        <taxon>Bacteria</taxon>
        <taxon>Bacillati</taxon>
        <taxon>Bacillota</taxon>
        <taxon>Bacilli</taxon>
        <taxon>Bacillales</taxon>
        <taxon>Paenibacillaceae</taxon>
        <taxon>Brevibacillus</taxon>
    </lineage>
</organism>
<dbReference type="EMBL" id="OY569118">
    <property type="protein sequence ID" value="CAJ1001079.1"/>
    <property type="molecule type" value="Genomic_DNA"/>
</dbReference>
<protein>
    <submittedName>
        <fullName evidence="2">YD repeat-containing protein</fullName>
    </submittedName>
</protein>
<dbReference type="AlphaFoldDB" id="A0AA48M4C9"/>
<feature type="region of interest" description="Disordered" evidence="1">
    <location>
        <begin position="23"/>
        <end position="45"/>
    </location>
</feature>
<evidence type="ECO:0000256" key="1">
    <source>
        <dbReference type="SAM" id="MobiDB-lite"/>
    </source>
</evidence>
<proteinExistence type="predicted"/>